<dbReference type="EMBL" id="BJTG01000003">
    <property type="protein sequence ID" value="GEJ56479.1"/>
    <property type="molecule type" value="Genomic_DNA"/>
</dbReference>
<feature type="transmembrane region" description="Helical" evidence="6">
    <location>
        <begin position="101"/>
        <end position="122"/>
    </location>
</feature>
<feature type="transmembrane region" description="Helical" evidence="6">
    <location>
        <begin position="170"/>
        <end position="190"/>
    </location>
</feature>
<dbReference type="GO" id="GO:0015658">
    <property type="term" value="F:branched-chain amino acid transmembrane transporter activity"/>
    <property type="evidence" value="ECO:0007669"/>
    <property type="project" value="InterPro"/>
</dbReference>
<evidence type="ECO:0000256" key="2">
    <source>
        <dbReference type="ARBA" id="ARBA00022475"/>
    </source>
</evidence>
<feature type="transmembrane region" description="Helical" evidence="6">
    <location>
        <begin position="134"/>
        <end position="150"/>
    </location>
</feature>
<feature type="transmembrane region" description="Helical" evidence="6">
    <location>
        <begin position="7"/>
        <end position="25"/>
    </location>
</feature>
<keyword evidence="2" id="KW-1003">Cell membrane</keyword>
<name>A0A7I9VJW7_9BACT</name>
<dbReference type="PANTHER" id="PTHR30482:SF10">
    <property type="entry name" value="HIGH-AFFINITY BRANCHED-CHAIN AMINO ACID TRANSPORT PROTEIN BRAE"/>
    <property type="match status" value="1"/>
</dbReference>
<evidence type="ECO:0000313" key="8">
    <source>
        <dbReference type="Proteomes" id="UP000503640"/>
    </source>
</evidence>
<organism evidence="7 8">
    <name type="scientific">Anaeromyxobacter diazotrophicus</name>
    <dbReference type="NCBI Taxonomy" id="2590199"/>
    <lineage>
        <taxon>Bacteria</taxon>
        <taxon>Pseudomonadati</taxon>
        <taxon>Myxococcota</taxon>
        <taxon>Myxococcia</taxon>
        <taxon>Myxococcales</taxon>
        <taxon>Cystobacterineae</taxon>
        <taxon>Anaeromyxobacteraceae</taxon>
        <taxon>Anaeromyxobacter</taxon>
    </lineage>
</organism>
<dbReference type="PANTHER" id="PTHR30482">
    <property type="entry name" value="HIGH-AFFINITY BRANCHED-CHAIN AMINO ACID TRANSPORT SYSTEM PERMEASE"/>
    <property type="match status" value="1"/>
</dbReference>
<evidence type="ECO:0000256" key="6">
    <source>
        <dbReference type="SAM" id="Phobius"/>
    </source>
</evidence>
<evidence type="ECO:0000256" key="4">
    <source>
        <dbReference type="ARBA" id="ARBA00022989"/>
    </source>
</evidence>
<dbReference type="InterPro" id="IPR001851">
    <property type="entry name" value="ABC_transp_permease"/>
</dbReference>
<dbReference type="InterPro" id="IPR043428">
    <property type="entry name" value="LivM-like"/>
</dbReference>
<dbReference type="Pfam" id="PF02653">
    <property type="entry name" value="BPD_transp_2"/>
    <property type="match status" value="1"/>
</dbReference>
<feature type="transmembrane region" description="Helical" evidence="6">
    <location>
        <begin position="220"/>
        <end position="242"/>
    </location>
</feature>
<feature type="transmembrane region" description="Helical" evidence="6">
    <location>
        <begin position="31"/>
        <end position="52"/>
    </location>
</feature>
<dbReference type="GO" id="GO:0005886">
    <property type="term" value="C:plasma membrane"/>
    <property type="evidence" value="ECO:0007669"/>
    <property type="project" value="UniProtKB-SubCell"/>
</dbReference>
<comment type="subcellular location">
    <subcellularLocation>
        <location evidence="1">Cell membrane</location>
        <topology evidence="1">Multi-pass membrane protein</topology>
    </subcellularLocation>
</comment>
<protein>
    <submittedName>
        <fullName evidence="7">Branched-chain amino acid ABC transporter permease</fullName>
    </submittedName>
</protein>
<evidence type="ECO:0000256" key="3">
    <source>
        <dbReference type="ARBA" id="ARBA00022692"/>
    </source>
</evidence>
<dbReference type="Proteomes" id="UP000503640">
    <property type="component" value="Unassembled WGS sequence"/>
</dbReference>
<keyword evidence="8" id="KW-1185">Reference proteome</keyword>
<comment type="caution">
    <text evidence="7">The sequence shown here is derived from an EMBL/GenBank/DDBJ whole genome shotgun (WGS) entry which is preliminary data.</text>
</comment>
<proteinExistence type="predicted"/>
<dbReference type="AlphaFoldDB" id="A0A7I9VJW7"/>
<keyword evidence="5 6" id="KW-0472">Membrane</keyword>
<dbReference type="CDD" id="cd06581">
    <property type="entry name" value="TM_PBP1_LivM_like"/>
    <property type="match status" value="1"/>
</dbReference>
<reference evidence="8" key="1">
    <citation type="journal article" date="2020" name="Appl. Environ. Microbiol.">
        <title>Diazotrophic Anaeromyxobacter Isolates from Soils.</title>
        <authorList>
            <person name="Masuda Y."/>
            <person name="Yamanaka H."/>
            <person name="Xu Z.X."/>
            <person name="Shiratori Y."/>
            <person name="Aono T."/>
            <person name="Amachi S."/>
            <person name="Senoo K."/>
            <person name="Itoh H."/>
        </authorList>
    </citation>
    <scope>NUCLEOTIDE SEQUENCE [LARGE SCALE GENOMIC DNA]</scope>
    <source>
        <strain evidence="8">R267</strain>
    </source>
</reference>
<sequence length="354" mass="37800">MIVHRRHLLYSLAAGAVLAAFLFVADTWFDAFTLRVLNLCAIYVVLALSLNLVNGFTGLFSLGHAGFMAVGAYTSALLTMTPEQKEVNFFLEPIAPWLAHLHLPFLPALVAAGLVAALLGFLLGAPVLRLKDDYLAIATLGFAEIIRVVLTNTQNITNGALGLKGLPAFASTWVVWGCAALSAAFMAFLVRSSYGRALKAVRDDEIAAGAMGIDVFRVKVVSFTASSFMAGVGGALLGHVLTTIDPKMFTFMLTFSILLIVVLGGIGSITGSIAGAIGVTILMELLRFLDGPIDLGVVQLEARPGLRMVVFSILLMAVVLFRQRGLMGNREFSWSLFSRAGLWPRSGRGKHGLA</sequence>
<gene>
    <name evidence="7" type="ORF">AMYX_12200</name>
</gene>
<keyword evidence="3 6" id="KW-0812">Transmembrane</keyword>
<evidence type="ECO:0000313" key="7">
    <source>
        <dbReference type="EMBL" id="GEJ56479.1"/>
    </source>
</evidence>
<keyword evidence="4 6" id="KW-1133">Transmembrane helix</keyword>
<dbReference type="RefSeq" id="WP_176063998.1">
    <property type="nucleotide sequence ID" value="NZ_BJTG01000003.1"/>
</dbReference>
<accession>A0A7I9VJW7</accession>
<evidence type="ECO:0000256" key="5">
    <source>
        <dbReference type="ARBA" id="ARBA00023136"/>
    </source>
</evidence>
<feature type="transmembrane region" description="Helical" evidence="6">
    <location>
        <begin position="59"/>
        <end position="81"/>
    </location>
</feature>
<evidence type="ECO:0000256" key="1">
    <source>
        <dbReference type="ARBA" id="ARBA00004651"/>
    </source>
</evidence>